<dbReference type="Proteomes" id="UP000198757">
    <property type="component" value="Unassembled WGS sequence"/>
</dbReference>
<evidence type="ECO:0000313" key="1">
    <source>
        <dbReference type="EMBL" id="SDD63996.1"/>
    </source>
</evidence>
<protein>
    <submittedName>
        <fullName evidence="1">Uncharacterized protein</fullName>
    </submittedName>
</protein>
<dbReference type="STRING" id="1285928.SAMN04487894_11194"/>
<dbReference type="RefSeq" id="WP_090391646.1">
    <property type="nucleotide sequence ID" value="NZ_FMZO01000011.1"/>
</dbReference>
<dbReference type="OrthoDB" id="9765670at2"/>
<evidence type="ECO:0000313" key="2">
    <source>
        <dbReference type="Proteomes" id="UP000198757"/>
    </source>
</evidence>
<dbReference type="AlphaFoldDB" id="A0A1G6WG11"/>
<organism evidence="1 2">
    <name type="scientific">Niabella drilacis (strain DSM 25811 / CCM 8410 / CCUG 62505 / LMG 26954 / E90)</name>
    <dbReference type="NCBI Taxonomy" id="1285928"/>
    <lineage>
        <taxon>Bacteria</taxon>
        <taxon>Pseudomonadati</taxon>
        <taxon>Bacteroidota</taxon>
        <taxon>Chitinophagia</taxon>
        <taxon>Chitinophagales</taxon>
        <taxon>Chitinophagaceae</taxon>
        <taxon>Niabella</taxon>
    </lineage>
</organism>
<gene>
    <name evidence="1" type="ORF">SAMN04487894_11194</name>
</gene>
<dbReference type="EMBL" id="FMZO01000011">
    <property type="protein sequence ID" value="SDD63996.1"/>
    <property type="molecule type" value="Genomic_DNA"/>
</dbReference>
<name>A0A1G6WG11_NIADE</name>
<accession>A0A1G6WG11</accession>
<keyword evidence="2" id="KW-1185">Reference proteome</keyword>
<reference evidence="2" key="1">
    <citation type="submission" date="2016-10" db="EMBL/GenBank/DDBJ databases">
        <authorList>
            <person name="Varghese N."/>
            <person name="Submissions S."/>
        </authorList>
    </citation>
    <scope>NUCLEOTIDE SEQUENCE [LARGE SCALE GENOMIC DNA]</scope>
    <source>
        <strain evidence="2">DSM 25811 / CCM 8410 / LMG 26954 / E90</strain>
    </source>
</reference>
<sequence length="181" mass="20959">MTKEAINEYLDELEHWLLNASAVISVEVSSTWVNQFPEEAAVFILREDDAIVYVSETGNLKNKMAELVSDNHFEDDMSGLLNDIIAKHLKLSYLLVDLGRKELEERILERISASKKTYTKAGKQQSHKNAYEKWTTEDDEKLELLFCEGKTVKELSAIFERNEGSINSRIKKLELREKYDR</sequence>
<proteinExistence type="predicted"/>